<evidence type="ECO:0000313" key="9">
    <source>
        <dbReference type="Proteomes" id="UP000320333"/>
    </source>
</evidence>
<keyword evidence="9" id="KW-1185">Reference proteome</keyword>
<proteinExistence type="inferred from homology"/>
<keyword evidence="3" id="KW-0210">Decarboxylase</keyword>
<evidence type="ECO:0000256" key="7">
    <source>
        <dbReference type="RuleBase" id="RU000382"/>
    </source>
</evidence>
<dbReference type="SUPFAM" id="SSF53383">
    <property type="entry name" value="PLP-dependent transferases"/>
    <property type="match status" value="1"/>
</dbReference>
<accession>A0A507EIX9</accession>
<dbReference type="InterPro" id="IPR010977">
    <property type="entry name" value="Aromatic_deC"/>
</dbReference>
<protein>
    <recommendedName>
        <fullName evidence="10">Aromatic-L-amino-acid decarboxylase</fullName>
    </recommendedName>
</protein>
<dbReference type="GO" id="GO:0030170">
    <property type="term" value="F:pyridoxal phosphate binding"/>
    <property type="evidence" value="ECO:0007669"/>
    <property type="project" value="InterPro"/>
</dbReference>
<dbReference type="Gene3D" id="1.20.1340.10">
    <property type="entry name" value="dopa decarboxylase, N-terminal domain"/>
    <property type="match status" value="1"/>
</dbReference>
<dbReference type="Pfam" id="PF00282">
    <property type="entry name" value="Pyridoxal_deC"/>
    <property type="match status" value="1"/>
</dbReference>
<evidence type="ECO:0000256" key="6">
    <source>
        <dbReference type="PIRSR" id="PIRSR602129-50"/>
    </source>
</evidence>
<dbReference type="Gene3D" id="3.40.640.10">
    <property type="entry name" value="Type I PLP-dependent aspartate aminotransferase-like (Major domain)"/>
    <property type="match status" value="1"/>
</dbReference>
<dbReference type="GO" id="GO:0005737">
    <property type="term" value="C:cytoplasm"/>
    <property type="evidence" value="ECO:0007669"/>
    <property type="project" value="TreeGrafter"/>
</dbReference>
<dbReference type="PROSITE" id="PS00392">
    <property type="entry name" value="DDC_GAD_HDC_YDC"/>
    <property type="match status" value="1"/>
</dbReference>
<dbReference type="InterPro" id="IPR002129">
    <property type="entry name" value="PyrdxlP-dep_de-COase"/>
</dbReference>
<comment type="similarity">
    <text evidence="2 7">Belongs to the group II decarboxylase family.</text>
</comment>
<dbReference type="EMBL" id="QEAP01000613">
    <property type="protein sequence ID" value="TPX63355.1"/>
    <property type="molecule type" value="Genomic_DNA"/>
</dbReference>
<sequence length="518" mass="56615">MNADEFRKRGHETVERIAKYYEDLAASGRGPAADGVPDIKTLSTVEPGYLSKLLPTEAPETPEAWDAIQRDIEEKIMPGITHWQHPNFFAFFPSNSSFPGILGEMYSAMFNVIGYVVGQVGLLDTKTDPKNSFNWQTSPACTELETIVLDWLVKAMGLDDGFLSSGLGGGVIQGSASDAICVSLIAARQKMLDSKRAEGMDEESVLALGSKLIAYGSTQTHSSTRKAAMIANVRFRALDVDPVNLGMQGDTVAEAIRADLEKGLIPFYVTATIGTTSSGATDDVPGIAAAASAHNVWLNIDAAWAGSASVCPEYKHTLKGTELADSYSFNLHKWLLTNFDCSPLWVRNRKYLTNALSVTPVYLRNAASDSGVVMDYRDWQLPLGRRFRALKIWFVLRTYGLEGLREHIRKGVAQTERFTEYLRTRPDLYKIETGPNWSLVTFSIVPPAGASISANDLTNAVYDAINADGEIFLTHTILNGVDVIRFATGGVQTADEHIDYAKTVVERVTGAVISQKLL</sequence>
<dbReference type="Proteomes" id="UP000320333">
    <property type="component" value="Unassembled WGS sequence"/>
</dbReference>
<dbReference type="STRING" id="246404.A0A507EIX9"/>
<dbReference type="InterPro" id="IPR015422">
    <property type="entry name" value="PyrdxlP-dep_Trfase_small"/>
</dbReference>
<dbReference type="AlphaFoldDB" id="A0A507EIX9"/>
<dbReference type="GO" id="GO:0019752">
    <property type="term" value="P:carboxylic acid metabolic process"/>
    <property type="evidence" value="ECO:0007669"/>
    <property type="project" value="InterPro"/>
</dbReference>
<keyword evidence="4 6" id="KW-0663">Pyridoxal phosphate</keyword>
<dbReference type="OrthoDB" id="639767at2759"/>
<evidence type="ECO:0000256" key="1">
    <source>
        <dbReference type="ARBA" id="ARBA00001933"/>
    </source>
</evidence>
<comment type="caution">
    <text evidence="8">The sequence shown here is derived from an EMBL/GenBank/DDBJ whole genome shotgun (WGS) entry which is preliminary data.</text>
</comment>
<dbReference type="PANTHER" id="PTHR11999:SF70">
    <property type="entry name" value="MIP05841P"/>
    <property type="match status" value="1"/>
</dbReference>
<dbReference type="PANTHER" id="PTHR11999">
    <property type="entry name" value="GROUP II PYRIDOXAL-5-PHOSPHATE DECARBOXYLASE"/>
    <property type="match status" value="1"/>
</dbReference>
<reference evidence="8 9" key="1">
    <citation type="journal article" date="2019" name="Sci. Rep.">
        <title>Comparative genomics of chytrid fungi reveal insights into the obligate biotrophic and pathogenic lifestyle of Synchytrium endobioticum.</title>
        <authorList>
            <person name="van de Vossenberg B.T.L.H."/>
            <person name="Warris S."/>
            <person name="Nguyen H.D.T."/>
            <person name="van Gent-Pelzer M.P.E."/>
            <person name="Joly D.L."/>
            <person name="van de Geest H.C."/>
            <person name="Bonants P.J.M."/>
            <person name="Smith D.S."/>
            <person name="Levesque C.A."/>
            <person name="van der Lee T.A.J."/>
        </authorList>
    </citation>
    <scope>NUCLEOTIDE SEQUENCE [LARGE SCALE GENOMIC DNA]</scope>
    <source>
        <strain evidence="8 9">CBS 675.73</strain>
    </source>
</reference>
<dbReference type="PRINTS" id="PR00800">
    <property type="entry name" value="YHDCRBOXLASE"/>
</dbReference>
<dbReference type="InterPro" id="IPR015421">
    <property type="entry name" value="PyrdxlP-dep_Trfase_major"/>
</dbReference>
<comment type="cofactor">
    <cofactor evidence="1 6 7">
        <name>pyridoxal 5'-phosphate</name>
        <dbReference type="ChEBI" id="CHEBI:597326"/>
    </cofactor>
</comment>
<dbReference type="GO" id="GO:0006520">
    <property type="term" value="P:amino acid metabolic process"/>
    <property type="evidence" value="ECO:0007669"/>
    <property type="project" value="InterPro"/>
</dbReference>
<dbReference type="InterPro" id="IPR021115">
    <property type="entry name" value="Pyridoxal-P_BS"/>
</dbReference>
<keyword evidence="5 7" id="KW-0456">Lyase</keyword>
<feature type="modified residue" description="N6-(pyridoxal phosphate)lysine" evidence="6">
    <location>
        <position position="333"/>
    </location>
</feature>
<name>A0A507EIX9_9FUNG</name>
<dbReference type="InterPro" id="IPR015424">
    <property type="entry name" value="PyrdxlP-dep_Trfase"/>
</dbReference>
<evidence type="ECO:0000256" key="3">
    <source>
        <dbReference type="ARBA" id="ARBA00022793"/>
    </source>
</evidence>
<evidence type="ECO:0000256" key="4">
    <source>
        <dbReference type="ARBA" id="ARBA00022898"/>
    </source>
</evidence>
<evidence type="ECO:0000313" key="8">
    <source>
        <dbReference type="EMBL" id="TPX63355.1"/>
    </source>
</evidence>
<evidence type="ECO:0008006" key="10">
    <source>
        <dbReference type="Google" id="ProtNLM"/>
    </source>
</evidence>
<evidence type="ECO:0000256" key="5">
    <source>
        <dbReference type="ARBA" id="ARBA00023239"/>
    </source>
</evidence>
<organism evidence="8 9">
    <name type="scientific">Chytriomyces confervae</name>
    <dbReference type="NCBI Taxonomy" id="246404"/>
    <lineage>
        <taxon>Eukaryota</taxon>
        <taxon>Fungi</taxon>
        <taxon>Fungi incertae sedis</taxon>
        <taxon>Chytridiomycota</taxon>
        <taxon>Chytridiomycota incertae sedis</taxon>
        <taxon>Chytridiomycetes</taxon>
        <taxon>Chytridiales</taxon>
        <taxon>Chytriomycetaceae</taxon>
        <taxon>Chytriomyces</taxon>
    </lineage>
</organism>
<gene>
    <name evidence="8" type="ORF">CcCBS67573_g08707</name>
</gene>
<evidence type="ECO:0000256" key="2">
    <source>
        <dbReference type="ARBA" id="ARBA00009533"/>
    </source>
</evidence>
<dbReference type="GO" id="GO:0016831">
    <property type="term" value="F:carboxy-lyase activity"/>
    <property type="evidence" value="ECO:0007669"/>
    <property type="project" value="UniProtKB-KW"/>
</dbReference>
<dbReference type="Gene3D" id="3.90.1150.10">
    <property type="entry name" value="Aspartate Aminotransferase, domain 1"/>
    <property type="match status" value="1"/>
</dbReference>